<comment type="caution">
    <text evidence="3">The sequence shown here is derived from an EMBL/GenBank/DDBJ whole genome shotgun (WGS) entry which is preliminary data.</text>
</comment>
<accession>A0ABD1AJU9</accession>
<gene>
    <name evidence="3" type="ORF">V5N11_000462</name>
</gene>
<proteinExistence type="predicted"/>
<dbReference type="PANTHER" id="PTHR42648">
    <property type="entry name" value="TRANSPOSASE, PUTATIVE-RELATED"/>
    <property type="match status" value="1"/>
</dbReference>
<feature type="compositionally biased region" description="Basic and acidic residues" evidence="1">
    <location>
        <begin position="165"/>
        <end position="179"/>
    </location>
</feature>
<protein>
    <submittedName>
        <fullName evidence="3">Retrovirus-related Pol polyprotein from transposon TNT 1-94</fullName>
    </submittedName>
</protein>
<evidence type="ECO:0000259" key="2">
    <source>
        <dbReference type="Pfam" id="PF25597"/>
    </source>
</evidence>
<dbReference type="AlphaFoldDB" id="A0ABD1AJU9"/>
<evidence type="ECO:0000313" key="4">
    <source>
        <dbReference type="Proteomes" id="UP001558713"/>
    </source>
</evidence>
<evidence type="ECO:0000256" key="1">
    <source>
        <dbReference type="SAM" id="MobiDB-lite"/>
    </source>
</evidence>
<dbReference type="EMBL" id="JBANAX010000635">
    <property type="protein sequence ID" value="KAL1199975.1"/>
    <property type="molecule type" value="Genomic_DNA"/>
</dbReference>
<dbReference type="PANTHER" id="PTHR42648:SF28">
    <property type="entry name" value="TRANSPOSON-ENCODED PROTEIN WITH RIBONUCLEASE H-LIKE AND RETROVIRUS ZINC FINGER-LIKE DOMAINS"/>
    <property type="match status" value="1"/>
</dbReference>
<sequence>MNRSIAKKARCLRLNAGLPKQFWAEAVNMAVYLINKSPQISLEGKIAEEIWTGVDIDISNLKIFGCPTSVLIPSDKRSKLDSESKKCIFLGFEKGIKGFKLWDHEARKRVISQDVVFDEQYMLQQAMIDRVPVTIEVDTSSELAEEDQEEGSNNTTRPEAEDNELSPKVEKSSKVEQKSGQKNRQKSGQKKANGSLAANREPRIIKAPVRYGFEEMAMHSQLVQMIIIIFVRLSIA</sequence>
<dbReference type="Proteomes" id="UP001558713">
    <property type="component" value="Unassembled WGS sequence"/>
</dbReference>
<dbReference type="Pfam" id="PF25597">
    <property type="entry name" value="SH3_retrovirus"/>
    <property type="match status" value="1"/>
</dbReference>
<feature type="domain" description="Retroviral polymerase SH3-like" evidence="2">
    <location>
        <begin position="66"/>
        <end position="120"/>
    </location>
</feature>
<feature type="region of interest" description="Disordered" evidence="1">
    <location>
        <begin position="141"/>
        <end position="199"/>
    </location>
</feature>
<keyword evidence="4" id="KW-1185">Reference proteome</keyword>
<reference evidence="3 4" key="1">
    <citation type="submission" date="2024-04" db="EMBL/GenBank/DDBJ databases">
        <title>Genome assembly C_amara_ONT_v2.</title>
        <authorList>
            <person name="Yant L."/>
            <person name="Moore C."/>
            <person name="Slenker M."/>
        </authorList>
    </citation>
    <scope>NUCLEOTIDE SEQUENCE [LARGE SCALE GENOMIC DNA]</scope>
    <source>
        <tissue evidence="3">Leaf</tissue>
    </source>
</reference>
<dbReference type="InterPro" id="IPR057670">
    <property type="entry name" value="SH3_retrovirus"/>
</dbReference>
<dbReference type="InterPro" id="IPR039537">
    <property type="entry name" value="Retrotran_Ty1/copia-like"/>
</dbReference>
<name>A0ABD1AJU9_CARAN</name>
<organism evidence="3 4">
    <name type="scientific">Cardamine amara subsp. amara</name>
    <dbReference type="NCBI Taxonomy" id="228776"/>
    <lineage>
        <taxon>Eukaryota</taxon>
        <taxon>Viridiplantae</taxon>
        <taxon>Streptophyta</taxon>
        <taxon>Embryophyta</taxon>
        <taxon>Tracheophyta</taxon>
        <taxon>Spermatophyta</taxon>
        <taxon>Magnoliopsida</taxon>
        <taxon>eudicotyledons</taxon>
        <taxon>Gunneridae</taxon>
        <taxon>Pentapetalae</taxon>
        <taxon>rosids</taxon>
        <taxon>malvids</taxon>
        <taxon>Brassicales</taxon>
        <taxon>Brassicaceae</taxon>
        <taxon>Cardamineae</taxon>
        <taxon>Cardamine</taxon>
    </lineage>
</organism>
<evidence type="ECO:0000313" key="3">
    <source>
        <dbReference type="EMBL" id="KAL1199975.1"/>
    </source>
</evidence>